<comment type="pathway">
    <text evidence="1">Protein degradation; proteasomal Pup-dependent pathway.</text>
</comment>
<evidence type="ECO:0000256" key="3">
    <source>
        <dbReference type="ARBA" id="ARBA00016748"/>
    </source>
</evidence>
<dbReference type="EMBL" id="JAPTMY010000003">
    <property type="protein sequence ID" value="MCZ0856807.1"/>
    <property type="molecule type" value="Genomic_DNA"/>
</dbReference>
<evidence type="ECO:0000256" key="5">
    <source>
        <dbReference type="SAM" id="MobiDB-lite"/>
    </source>
</evidence>
<organism evidence="6 7">
    <name type="scientific">Actinomyces israelii</name>
    <dbReference type="NCBI Taxonomy" id="1659"/>
    <lineage>
        <taxon>Bacteria</taxon>
        <taxon>Bacillati</taxon>
        <taxon>Actinomycetota</taxon>
        <taxon>Actinomycetes</taxon>
        <taxon>Actinomycetales</taxon>
        <taxon>Actinomycetaceae</taxon>
        <taxon>Actinomyces</taxon>
    </lineage>
</organism>
<evidence type="ECO:0000313" key="6">
    <source>
        <dbReference type="EMBL" id="MCZ0856807.1"/>
    </source>
</evidence>
<gene>
    <name evidence="6" type="ORF">OHJ16_01905</name>
</gene>
<dbReference type="InterPro" id="IPR008515">
    <property type="entry name" value="Ubiquitin-like_Pup"/>
</dbReference>
<keyword evidence="7" id="KW-1185">Reference proteome</keyword>
<dbReference type="Pfam" id="PF05639">
    <property type="entry name" value="Pup"/>
    <property type="match status" value="1"/>
</dbReference>
<dbReference type="NCBIfam" id="TIGR03687">
    <property type="entry name" value="pupylate_cterm"/>
    <property type="match status" value="1"/>
</dbReference>
<evidence type="ECO:0000256" key="4">
    <source>
        <dbReference type="ARBA" id="ARBA00032321"/>
    </source>
</evidence>
<comment type="caution">
    <text evidence="6">The sequence shown here is derived from an EMBL/GenBank/DDBJ whole genome shotgun (WGS) entry which is preliminary data.</text>
</comment>
<protein>
    <recommendedName>
        <fullName evidence="3">Prokaryotic ubiquitin-like protein Pup</fullName>
    </recommendedName>
    <alternativeName>
        <fullName evidence="4">Bacterial ubiquitin-like modifier</fullName>
    </alternativeName>
</protein>
<feature type="region of interest" description="Disordered" evidence="5">
    <location>
        <begin position="1"/>
        <end position="26"/>
    </location>
</feature>
<reference evidence="6" key="1">
    <citation type="submission" date="2022-10" db="EMBL/GenBank/DDBJ databases">
        <title>Genome sequence of Actinomyces israelii ATCC 10048.</title>
        <authorList>
            <person name="Watt R.M."/>
            <person name="Tong W.M."/>
        </authorList>
    </citation>
    <scope>NUCLEOTIDE SEQUENCE</scope>
    <source>
        <strain evidence="6">ATCC 10048</strain>
    </source>
</reference>
<proteinExistence type="inferred from homology"/>
<sequence>MADRIHKEVSREDAPEPEPAPTPVAPSAAAQGLDEVLDGIDDVLEVNALTFVQSFRQKGGQ</sequence>
<feature type="compositionally biased region" description="Basic and acidic residues" evidence="5">
    <location>
        <begin position="1"/>
        <end position="14"/>
    </location>
</feature>
<dbReference type="RefSeq" id="WP_043561330.1">
    <property type="nucleotide sequence ID" value="NZ_CAJPNG010000019.1"/>
</dbReference>
<evidence type="ECO:0000256" key="1">
    <source>
        <dbReference type="ARBA" id="ARBA00004707"/>
    </source>
</evidence>
<comment type="similarity">
    <text evidence="2">Belongs to the prokaryotic ubiquitin-like protein family.</text>
</comment>
<accession>A0ABT4I4Y7</accession>
<dbReference type="Proteomes" id="UP001072034">
    <property type="component" value="Unassembled WGS sequence"/>
</dbReference>
<evidence type="ECO:0000313" key="7">
    <source>
        <dbReference type="Proteomes" id="UP001072034"/>
    </source>
</evidence>
<name>A0ABT4I4Y7_9ACTO</name>
<evidence type="ECO:0000256" key="2">
    <source>
        <dbReference type="ARBA" id="ARBA00010616"/>
    </source>
</evidence>